<feature type="region of interest" description="Disordered" evidence="1">
    <location>
        <begin position="204"/>
        <end position="230"/>
    </location>
</feature>
<evidence type="ECO:0000256" key="1">
    <source>
        <dbReference type="SAM" id="MobiDB-lite"/>
    </source>
</evidence>
<reference evidence="2 3" key="1">
    <citation type="journal article" date="2017" name="Gigascience">
        <title>Draft genome of the honey bee ectoparasitic mite, Tropilaelaps mercedesae, is shaped by the parasitic life history.</title>
        <authorList>
            <person name="Dong X."/>
            <person name="Armstrong S.D."/>
            <person name="Xia D."/>
            <person name="Makepeace B.L."/>
            <person name="Darby A.C."/>
            <person name="Kadowaki T."/>
        </authorList>
    </citation>
    <scope>NUCLEOTIDE SEQUENCE [LARGE SCALE GENOMIC DNA]</scope>
    <source>
        <strain evidence="2">Wuxi-XJTLU</strain>
    </source>
</reference>
<dbReference type="InParanoid" id="A0A1V9WZV9"/>
<evidence type="ECO:0000313" key="3">
    <source>
        <dbReference type="Proteomes" id="UP000192247"/>
    </source>
</evidence>
<evidence type="ECO:0000313" key="2">
    <source>
        <dbReference type="EMBL" id="OQR66845.1"/>
    </source>
</evidence>
<dbReference type="EMBL" id="MNPL01030922">
    <property type="protein sequence ID" value="OQR66845.1"/>
    <property type="molecule type" value="Genomic_DNA"/>
</dbReference>
<gene>
    <name evidence="2" type="ORF">BIW11_13893</name>
</gene>
<dbReference type="Proteomes" id="UP000192247">
    <property type="component" value="Unassembled WGS sequence"/>
</dbReference>
<sequence length="325" mass="35959">MGCADRTVPSESGFGVDVDKSGYAMLQLSCYRSNFSFRLVELDTPLSPSADRSVTFGEVDSGARAEVNRLGPAHSPTSDGATVAQLKPAPPVFPFLTEPSEFLEHHPAEQNSRNLPDLRVDLKPKRRRKLPEIPKHRRPLQGLSLADEFRAIDSNLLVTPFSSQLYLEIDTSGREPRSTFRYYSDTMTEDSQLGENQASCTTEVCKQHGRSSADQPTLRGKEARYPPPGNIALENCRPICKAFVDPEPERDSGHSSSSLSSPCSALCGPLARLRLTDATHRDNRSVLRRERFLLHFLGSVEVSSHRGNNVLCQVLFFSHGFFVAA</sequence>
<feature type="compositionally biased region" description="Polar residues" evidence="1">
    <location>
        <begin position="204"/>
        <end position="215"/>
    </location>
</feature>
<dbReference type="OrthoDB" id="5965083at2759"/>
<dbReference type="AlphaFoldDB" id="A0A1V9WZV9"/>
<proteinExistence type="predicted"/>
<name>A0A1V9WZV9_9ACAR</name>
<protein>
    <submittedName>
        <fullName evidence="2">JNK-interacting protein 1-like</fullName>
    </submittedName>
</protein>
<comment type="caution">
    <text evidence="2">The sequence shown here is derived from an EMBL/GenBank/DDBJ whole genome shotgun (WGS) entry which is preliminary data.</text>
</comment>
<organism evidence="2 3">
    <name type="scientific">Tropilaelaps mercedesae</name>
    <dbReference type="NCBI Taxonomy" id="418985"/>
    <lineage>
        <taxon>Eukaryota</taxon>
        <taxon>Metazoa</taxon>
        <taxon>Ecdysozoa</taxon>
        <taxon>Arthropoda</taxon>
        <taxon>Chelicerata</taxon>
        <taxon>Arachnida</taxon>
        <taxon>Acari</taxon>
        <taxon>Parasitiformes</taxon>
        <taxon>Mesostigmata</taxon>
        <taxon>Gamasina</taxon>
        <taxon>Dermanyssoidea</taxon>
        <taxon>Laelapidae</taxon>
        <taxon>Tropilaelaps</taxon>
    </lineage>
</organism>
<accession>A0A1V9WZV9</accession>
<keyword evidence="3" id="KW-1185">Reference proteome</keyword>